<dbReference type="Pfam" id="PF02140">
    <property type="entry name" value="SUEL_Lectin"/>
    <property type="match status" value="3"/>
</dbReference>
<keyword evidence="1" id="KW-0732">Signal</keyword>
<dbReference type="PANTHER" id="PTHR46780">
    <property type="entry name" value="PROTEIN EVA-1"/>
    <property type="match status" value="1"/>
</dbReference>
<evidence type="ECO:0000256" key="1">
    <source>
        <dbReference type="SAM" id="SignalP"/>
    </source>
</evidence>
<sequence length="317" mass="36296">MDTILKTASVLLFMLPVWTGATQQTSFACEHKTPVQVNCPEYHVINVIDAFYGRLEKDRCGWNKNDHCKADNSLSIIKENCQNENSCALEASNRVFGDPCRGVVKYIKLDYECLPAETVTGEETRTTFACERETPERVQCPDHYVIEVIDAFYGRQEKDRCGWNANDQCRAENSLSIIKQNCQYENSCLLKAHNSVFGDPCRGVVKYIKLDYQCVPIEQERVAIACEHENDVTVTCPDGYAMFVYDGFYGRDDLTTCYQYEQTKTDCIASGSGRKLWELCDFKQTCELRARNSEFGDPCKGVRKFIKMFYGCLPNYY</sequence>
<protein>
    <recommendedName>
        <fullName evidence="2">SUEL-type lectin domain-containing protein</fullName>
    </recommendedName>
</protein>
<dbReference type="Proteomes" id="UP001642483">
    <property type="component" value="Unassembled WGS sequence"/>
</dbReference>
<dbReference type="InterPro" id="IPR000922">
    <property type="entry name" value="Lectin_gal-bd_dom"/>
</dbReference>
<evidence type="ECO:0000313" key="3">
    <source>
        <dbReference type="EMBL" id="CAK8695362.1"/>
    </source>
</evidence>
<dbReference type="CDD" id="cd22827">
    <property type="entry name" value="Gal_Rha_Lectin_SUL-I-like"/>
    <property type="match status" value="2"/>
</dbReference>
<evidence type="ECO:0000313" key="4">
    <source>
        <dbReference type="Proteomes" id="UP001642483"/>
    </source>
</evidence>
<evidence type="ECO:0000259" key="2">
    <source>
        <dbReference type="PROSITE" id="PS50228"/>
    </source>
</evidence>
<comment type="caution">
    <text evidence="3">The sequence shown here is derived from an EMBL/GenBank/DDBJ whole genome shotgun (WGS) entry which is preliminary data.</text>
</comment>
<accession>A0ABP0GUF2</accession>
<feature type="domain" description="SUEL-type lectin" evidence="2">
    <location>
        <begin position="232"/>
        <end position="313"/>
    </location>
</feature>
<feature type="domain" description="SUEL-type lectin" evidence="2">
    <location>
        <begin position="138"/>
        <end position="215"/>
    </location>
</feature>
<dbReference type="PROSITE" id="PS51257">
    <property type="entry name" value="PROKAR_LIPOPROTEIN"/>
    <property type="match status" value="1"/>
</dbReference>
<feature type="domain" description="SUEL-type lectin" evidence="2">
    <location>
        <begin position="35"/>
        <end position="114"/>
    </location>
</feature>
<dbReference type="Gene3D" id="2.60.120.740">
    <property type="match status" value="3"/>
</dbReference>
<dbReference type="PROSITE" id="PS50228">
    <property type="entry name" value="SUEL_LECTIN"/>
    <property type="match status" value="3"/>
</dbReference>
<dbReference type="EMBL" id="CAWYQH010000152">
    <property type="protein sequence ID" value="CAK8695362.1"/>
    <property type="molecule type" value="Genomic_DNA"/>
</dbReference>
<organism evidence="3 4">
    <name type="scientific">Clavelina lepadiformis</name>
    <name type="common">Light-bulb sea squirt</name>
    <name type="synonym">Ascidia lepadiformis</name>
    <dbReference type="NCBI Taxonomy" id="159417"/>
    <lineage>
        <taxon>Eukaryota</taxon>
        <taxon>Metazoa</taxon>
        <taxon>Chordata</taxon>
        <taxon>Tunicata</taxon>
        <taxon>Ascidiacea</taxon>
        <taxon>Aplousobranchia</taxon>
        <taxon>Clavelinidae</taxon>
        <taxon>Clavelina</taxon>
    </lineage>
</organism>
<name>A0ABP0GUF2_CLALP</name>
<gene>
    <name evidence="3" type="ORF">CVLEPA_LOCUS28647</name>
</gene>
<reference evidence="3 4" key="1">
    <citation type="submission" date="2024-02" db="EMBL/GenBank/DDBJ databases">
        <authorList>
            <person name="Daric V."/>
            <person name="Darras S."/>
        </authorList>
    </citation>
    <scope>NUCLEOTIDE SEQUENCE [LARGE SCALE GENOMIC DNA]</scope>
</reference>
<keyword evidence="4" id="KW-1185">Reference proteome</keyword>
<dbReference type="InterPro" id="IPR043159">
    <property type="entry name" value="Lectin_gal-bd_sf"/>
</dbReference>
<feature type="signal peptide" evidence="1">
    <location>
        <begin position="1"/>
        <end position="20"/>
    </location>
</feature>
<feature type="chain" id="PRO_5046609793" description="SUEL-type lectin domain-containing protein" evidence="1">
    <location>
        <begin position="21"/>
        <end position="317"/>
    </location>
</feature>
<proteinExistence type="predicted"/>